<dbReference type="PROSITE" id="PS51186">
    <property type="entry name" value="GNAT"/>
    <property type="match status" value="1"/>
</dbReference>
<feature type="domain" description="N-acetyltransferase" evidence="3">
    <location>
        <begin position="3"/>
        <end position="145"/>
    </location>
</feature>
<keyword evidence="1" id="KW-0808">Transferase</keyword>
<dbReference type="AlphaFoldDB" id="A0A1I7FVF8"/>
<dbReference type="GO" id="GO:0016747">
    <property type="term" value="F:acyltransferase activity, transferring groups other than amino-acyl groups"/>
    <property type="evidence" value="ECO:0007669"/>
    <property type="project" value="InterPro"/>
</dbReference>
<dbReference type="SUPFAM" id="SSF55729">
    <property type="entry name" value="Acyl-CoA N-acyltransferases (Nat)"/>
    <property type="match status" value="1"/>
</dbReference>
<dbReference type="RefSeq" id="WP_093023993.1">
    <property type="nucleotide sequence ID" value="NZ_FPBK01000002.1"/>
</dbReference>
<accession>A0A1I7FVF8</accession>
<dbReference type="Pfam" id="PF00583">
    <property type="entry name" value="Acetyltransf_1"/>
    <property type="match status" value="1"/>
</dbReference>
<dbReference type="PANTHER" id="PTHR43877">
    <property type="entry name" value="AMINOALKYLPHOSPHONATE N-ACETYLTRANSFERASE-RELATED-RELATED"/>
    <property type="match status" value="1"/>
</dbReference>
<keyword evidence="2" id="KW-0012">Acyltransferase</keyword>
<dbReference type="Proteomes" id="UP000199138">
    <property type="component" value="Unassembled WGS sequence"/>
</dbReference>
<gene>
    <name evidence="4" type="ORF">SAMN05216480_102270</name>
</gene>
<dbReference type="PANTHER" id="PTHR43877:SF2">
    <property type="entry name" value="AMINOALKYLPHOSPHONATE N-ACETYLTRANSFERASE-RELATED"/>
    <property type="match status" value="1"/>
</dbReference>
<evidence type="ECO:0000256" key="2">
    <source>
        <dbReference type="ARBA" id="ARBA00023315"/>
    </source>
</evidence>
<evidence type="ECO:0000313" key="5">
    <source>
        <dbReference type="Proteomes" id="UP000199138"/>
    </source>
</evidence>
<dbReference type="CDD" id="cd04301">
    <property type="entry name" value="NAT_SF"/>
    <property type="match status" value="1"/>
</dbReference>
<evidence type="ECO:0000256" key="1">
    <source>
        <dbReference type="ARBA" id="ARBA00022679"/>
    </source>
</evidence>
<reference evidence="4 5" key="1">
    <citation type="submission" date="2016-10" db="EMBL/GenBank/DDBJ databases">
        <authorList>
            <person name="de Groot N.N."/>
        </authorList>
    </citation>
    <scope>NUCLEOTIDE SEQUENCE [LARGE SCALE GENOMIC DNA]</scope>
    <source>
        <strain evidence="4 5">CGMCC 1.12333</strain>
    </source>
</reference>
<dbReference type="OrthoDB" id="9789603at2"/>
<evidence type="ECO:0000313" key="4">
    <source>
        <dbReference type="EMBL" id="SFU40143.1"/>
    </source>
</evidence>
<dbReference type="STRING" id="1224947.SAMN05216480_102270"/>
<dbReference type="InterPro" id="IPR000182">
    <property type="entry name" value="GNAT_dom"/>
</dbReference>
<dbReference type="InterPro" id="IPR016181">
    <property type="entry name" value="Acyl_CoA_acyltransferase"/>
</dbReference>
<protein>
    <recommendedName>
        <fullName evidence="3">N-acetyltransferase domain-containing protein</fullName>
    </recommendedName>
</protein>
<proteinExistence type="predicted"/>
<evidence type="ECO:0000259" key="3">
    <source>
        <dbReference type="PROSITE" id="PS51186"/>
    </source>
</evidence>
<organism evidence="4 5">
    <name type="scientific">Pustulibacterium marinum</name>
    <dbReference type="NCBI Taxonomy" id="1224947"/>
    <lineage>
        <taxon>Bacteria</taxon>
        <taxon>Pseudomonadati</taxon>
        <taxon>Bacteroidota</taxon>
        <taxon>Flavobacteriia</taxon>
        <taxon>Flavobacteriales</taxon>
        <taxon>Flavobacteriaceae</taxon>
        <taxon>Pustulibacterium</taxon>
    </lineage>
</organism>
<dbReference type="InterPro" id="IPR050832">
    <property type="entry name" value="Bact_Acetyltransf"/>
</dbReference>
<name>A0A1I7FVF8_9FLAO</name>
<dbReference type="EMBL" id="FPBK01000002">
    <property type="protein sequence ID" value="SFU40143.1"/>
    <property type="molecule type" value="Genomic_DNA"/>
</dbReference>
<dbReference type="Gene3D" id="3.40.630.30">
    <property type="match status" value="1"/>
</dbReference>
<keyword evidence="5" id="KW-1185">Reference proteome</keyword>
<sequence>MPIKFQHIAPKDILCAMPFIQKLSGHKVPNEILSQRLLEMVTQNYECIGIYDADKMIGCCGLWFMTRHYAGKSCEADHVYIDESYRSKGLGKQLFNWIESYVKAKGCETIELNAFLHNTAGHRFYEREGFEKPGYHFVKWISEEA</sequence>